<evidence type="ECO:0000313" key="2">
    <source>
        <dbReference type="EMBL" id="PIR97492.1"/>
    </source>
</evidence>
<proteinExistence type="predicted"/>
<evidence type="ECO:0000313" key="3">
    <source>
        <dbReference type="Proteomes" id="UP000230557"/>
    </source>
</evidence>
<protein>
    <recommendedName>
        <fullName evidence="4">DUF5666 domain-containing protein</fullName>
    </recommendedName>
</protein>
<dbReference type="AlphaFoldDB" id="A0A2H0VEG0"/>
<reference evidence="3" key="1">
    <citation type="submission" date="2017-09" db="EMBL/GenBank/DDBJ databases">
        <title>Depth-based differentiation of microbial function through sediment-hosted aquifers and enrichment of novel symbionts in the deep terrestrial subsurface.</title>
        <authorList>
            <person name="Probst A.J."/>
            <person name="Ladd B."/>
            <person name="Jarett J.K."/>
            <person name="Geller-Mcgrath D.E."/>
            <person name="Sieber C.M.K."/>
            <person name="Emerson J.B."/>
            <person name="Anantharaman K."/>
            <person name="Thomas B.C."/>
            <person name="Malmstrom R."/>
            <person name="Stieglmeier M."/>
            <person name="Klingl A."/>
            <person name="Woyke T."/>
            <person name="Ryan C.M."/>
            <person name="Banfield J.F."/>
        </authorList>
    </citation>
    <scope>NUCLEOTIDE SEQUENCE [LARGE SCALE GENOMIC DNA]</scope>
</reference>
<keyword evidence="1" id="KW-0812">Transmembrane</keyword>
<feature type="transmembrane region" description="Helical" evidence="1">
    <location>
        <begin position="77"/>
        <end position="100"/>
    </location>
</feature>
<dbReference type="Proteomes" id="UP000230557">
    <property type="component" value="Unassembled WGS sequence"/>
</dbReference>
<keyword evidence="1" id="KW-1133">Transmembrane helix</keyword>
<sequence>MNNKEEKSIKDQILGKLEKGGMKMRPKYYFVIRTILVVLTVVLLVLTVLFLISFVFFQLRFSGLHHTPSFGLPGVKAFVVSLPWVLIALIVFLTFALEYLLKKYSFTYKRPLIYSLMVVVVVVLVVGFVVSNTPLHDRFAMRAMENRLPVAGGLYREIEKRALGHAQFGQVTAVRDDEFDLETRLGERLTIKINERTIFQTALNLRVDDVVMVIGNKDNGTVDAVRIQKVPDEKFPMQRIKGRFHMMK</sequence>
<feature type="transmembrane region" description="Helical" evidence="1">
    <location>
        <begin position="30"/>
        <end position="57"/>
    </location>
</feature>
<dbReference type="EMBL" id="PFAJ01000015">
    <property type="protein sequence ID" value="PIR97492.1"/>
    <property type="molecule type" value="Genomic_DNA"/>
</dbReference>
<feature type="transmembrane region" description="Helical" evidence="1">
    <location>
        <begin position="112"/>
        <end position="130"/>
    </location>
</feature>
<keyword evidence="1" id="KW-0472">Membrane</keyword>
<organism evidence="2 3">
    <name type="scientific">Candidatus Doudnabacteria bacterium CG10_big_fil_rev_8_21_14_0_10_41_10</name>
    <dbReference type="NCBI Taxonomy" id="1974551"/>
    <lineage>
        <taxon>Bacteria</taxon>
        <taxon>Candidatus Doudnaibacteriota</taxon>
    </lineage>
</organism>
<comment type="caution">
    <text evidence="2">The sequence shown here is derived from an EMBL/GenBank/DDBJ whole genome shotgun (WGS) entry which is preliminary data.</text>
</comment>
<name>A0A2H0VEG0_9BACT</name>
<accession>A0A2H0VEG0</accession>
<evidence type="ECO:0008006" key="4">
    <source>
        <dbReference type="Google" id="ProtNLM"/>
    </source>
</evidence>
<gene>
    <name evidence="2" type="ORF">COT91_01215</name>
</gene>
<evidence type="ECO:0000256" key="1">
    <source>
        <dbReference type="SAM" id="Phobius"/>
    </source>
</evidence>